<dbReference type="EMBL" id="WNWW01000395">
    <property type="protein sequence ID" value="KAF3425404.1"/>
    <property type="molecule type" value="Genomic_DNA"/>
</dbReference>
<comment type="caution">
    <text evidence="8">The sequence shown here is derived from an EMBL/GenBank/DDBJ whole genome shotgun (WGS) entry which is preliminary data.</text>
</comment>
<dbReference type="GO" id="GO:0016020">
    <property type="term" value="C:membrane"/>
    <property type="evidence" value="ECO:0007669"/>
    <property type="project" value="UniProtKB-SubCell"/>
</dbReference>
<evidence type="ECO:0000256" key="7">
    <source>
        <dbReference type="SAM" id="Phobius"/>
    </source>
</evidence>
<accession>A0A833RAU7</accession>
<comment type="subcellular location">
    <subcellularLocation>
        <location evidence="1">Membrane</location>
        <topology evidence="1">Multi-pass membrane protein</topology>
    </subcellularLocation>
</comment>
<gene>
    <name evidence="8" type="ORF">E2986_11382</name>
</gene>
<evidence type="ECO:0000256" key="1">
    <source>
        <dbReference type="ARBA" id="ARBA00004141"/>
    </source>
</evidence>
<evidence type="ECO:0000256" key="2">
    <source>
        <dbReference type="ARBA" id="ARBA00007018"/>
    </source>
</evidence>
<evidence type="ECO:0000256" key="4">
    <source>
        <dbReference type="ARBA" id="ARBA00022989"/>
    </source>
</evidence>
<keyword evidence="4 7" id="KW-1133">Transmembrane helix</keyword>
<dbReference type="Pfam" id="PF03006">
    <property type="entry name" value="HlyIII"/>
    <property type="match status" value="1"/>
</dbReference>
<feature type="binding site" evidence="6">
    <location>
        <position position="92"/>
    </location>
    <ligand>
        <name>Zn(2+)</name>
        <dbReference type="ChEBI" id="CHEBI:29105"/>
    </ligand>
</feature>
<keyword evidence="6" id="KW-0479">Metal-binding</keyword>
<evidence type="ECO:0000256" key="3">
    <source>
        <dbReference type="ARBA" id="ARBA00022692"/>
    </source>
</evidence>
<feature type="transmembrane region" description="Helical" evidence="7">
    <location>
        <begin position="16"/>
        <end position="36"/>
    </location>
</feature>
<evidence type="ECO:0000256" key="6">
    <source>
        <dbReference type="PIRSR" id="PIRSR604254-1"/>
    </source>
</evidence>
<sequence length="115" mass="12950">MVLQIPKLNVNGNIKLVVFVAWAAYGVLPTLHWSIAMGGMDNPIVRMLLPRVLGMYVISGVAFVIYLSKIPERFCPDLAKTNIPRSSLRLNHLCRRQLSRFWATPEEVSSPFAIL</sequence>
<keyword evidence="3 7" id="KW-0812">Transmembrane</keyword>
<name>A0A833RAU7_9HYME</name>
<evidence type="ECO:0000256" key="5">
    <source>
        <dbReference type="ARBA" id="ARBA00023136"/>
    </source>
</evidence>
<keyword evidence="6" id="KW-0862">Zinc</keyword>
<evidence type="ECO:0000313" key="9">
    <source>
        <dbReference type="Proteomes" id="UP000655588"/>
    </source>
</evidence>
<dbReference type="AlphaFoldDB" id="A0A833RAU7"/>
<dbReference type="Proteomes" id="UP000655588">
    <property type="component" value="Unassembled WGS sequence"/>
</dbReference>
<proteinExistence type="inferred from homology"/>
<evidence type="ECO:0000313" key="8">
    <source>
        <dbReference type="EMBL" id="KAF3425404.1"/>
    </source>
</evidence>
<dbReference type="InterPro" id="IPR004254">
    <property type="entry name" value="AdipoR/HlyIII-related"/>
</dbReference>
<keyword evidence="9" id="KW-1185">Reference proteome</keyword>
<organism evidence="8 9">
    <name type="scientific">Frieseomelitta varia</name>
    <dbReference type="NCBI Taxonomy" id="561572"/>
    <lineage>
        <taxon>Eukaryota</taxon>
        <taxon>Metazoa</taxon>
        <taxon>Ecdysozoa</taxon>
        <taxon>Arthropoda</taxon>
        <taxon>Hexapoda</taxon>
        <taxon>Insecta</taxon>
        <taxon>Pterygota</taxon>
        <taxon>Neoptera</taxon>
        <taxon>Endopterygota</taxon>
        <taxon>Hymenoptera</taxon>
        <taxon>Apocrita</taxon>
        <taxon>Aculeata</taxon>
        <taxon>Apoidea</taxon>
        <taxon>Anthophila</taxon>
        <taxon>Apidae</taxon>
        <taxon>Frieseomelitta</taxon>
    </lineage>
</organism>
<keyword evidence="5 7" id="KW-0472">Membrane</keyword>
<reference evidence="8" key="1">
    <citation type="submission" date="2019-11" db="EMBL/GenBank/DDBJ databases">
        <title>The nuclear and mitochondrial genomes of Frieseomelitta varia - a highly eusocial stingless bee (Meliponini) with a permanently sterile worker caste.</title>
        <authorList>
            <person name="Freitas F.C.P."/>
            <person name="Lourenco A.P."/>
            <person name="Nunes F.M.F."/>
            <person name="Paschoal A.R."/>
            <person name="Abreu F.C.P."/>
            <person name="Barbin F.O."/>
            <person name="Bataglia L."/>
            <person name="Cardoso-Junior C.A.M."/>
            <person name="Cervoni M.S."/>
            <person name="Silva S.R."/>
            <person name="Dalarmi F."/>
            <person name="Del Lama M.A."/>
            <person name="Depintor T.S."/>
            <person name="Ferreira K.M."/>
            <person name="Goria P.S."/>
            <person name="Jaskot M.C."/>
            <person name="Lago D.C."/>
            <person name="Luna-Lucena D."/>
            <person name="Moda L.M."/>
            <person name="Nascimento L."/>
            <person name="Pedrino M."/>
            <person name="Rabico F.O."/>
            <person name="Sanches F.C."/>
            <person name="Santos D.E."/>
            <person name="Santos C.G."/>
            <person name="Vieira J."/>
            <person name="Lopes T.F."/>
            <person name="Barchuk A.R."/>
            <person name="Hartfelder K."/>
            <person name="Simoes Z.L.P."/>
            <person name="Bitondi M.M.G."/>
            <person name="Pinheiro D.G."/>
        </authorList>
    </citation>
    <scope>NUCLEOTIDE SEQUENCE</scope>
    <source>
        <strain evidence="8">USP_RPSP 00005682</strain>
        <tissue evidence="8">Whole individual</tissue>
    </source>
</reference>
<dbReference type="GO" id="GO:0046872">
    <property type="term" value="F:metal ion binding"/>
    <property type="evidence" value="ECO:0007669"/>
    <property type="project" value="UniProtKB-KW"/>
</dbReference>
<comment type="similarity">
    <text evidence="2">Belongs to the ADIPOR family.</text>
</comment>
<feature type="transmembrane region" description="Helical" evidence="7">
    <location>
        <begin position="48"/>
        <end position="67"/>
    </location>
</feature>
<protein>
    <submittedName>
        <fullName evidence="8">Uncharacterized protein</fullName>
    </submittedName>
</protein>